<evidence type="ECO:0000259" key="1">
    <source>
        <dbReference type="Pfam" id="PF08818"/>
    </source>
</evidence>
<organism evidence="2 3">
    <name type="scientific">Agromyces allii</name>
    <dbReference type="NCBI Taxonomy" id="393607"/>
    <lineage>
        <taxon>Bacteria</taxon>
        <taxon>Bacillati</taxon>
        <taxon>Actinomycetota</taxon>
        <taxon>Actinomycetes</taxon>
        <taxon>Micrococcales</taxon>
        <taxon>Microbacteriaceae</taxon>
        <taxon>Agromyces</taxon>
    </lineage>
</organism>
<dbReference type="Gene3D" id="3.90.1150.200">
    <property type="match status" value="1"/>
</dbReference>
<protein>
    <recommendedName>
        <fullName evidence="1">YdhG-like domain-containing protein</fullName>
    </recommendedName>
</protein>
<sequence length="134" mass="14629">MPTRFETVDEFLAAQSPERRAEVDALRALVREAEPGLVEIVKWNSPSYTLDGVDRLTINAAGRGPVRLILHFGTKRGEQKGATPTFAGDPDGLLTWHSDIRASLTLPPADEPVDRRDAVVAVIQAWLADSGSNR</sequence>
<dbReference type="SUPFAM" id="SSF159888">
    <property type="entry name" value="YdhG-like"/>
    <property type="match status" value="1"/>
</dbReference>
<dbReference type="InterPro" id="IPR014922">
    <property type="entry name" value="YdhG-like"/>
</dbReference>
<evidence type="ECO:0000313" key="2">
    <source>
        <dbReference type="EMBL" id="GAA1964541.1"/>
    </source>
</evidence>
<comment type="caution">
    <text evidence="2">The sequence shown here is derived from an EMBL/GenBank/DDBJ whole genome shotgun (WGS) entry which is preliminary data.</text>
</comment>
<dbReference type="RefSeq" id="WP_157415514.1">
    <property type="nucleotide sequence ID" value="NZ_BAAAMK010000010.1"/>
</dbReference>
<proteinExistence type="predicted"/>
<keyword evidence="3" id="KW-1185">Reference proteome</keyword>
<evidence type="ECO:0000313" key="3">
    <source>
        <dbReference type="Proteomes" id="UP001499954"/>
    </source>
</evidence>
<feature type="domain" description="YdhG-like" evidence="1">
    <location>
        <begin position="19"/>
        <end position="127"/>
    </location>
</feature>
<gene>
    <name evidence="2" type="ORF">GCM10009717_34200</name>
</gene>
<accession>A0ABP5CII2</accession>
<reference evidence="3" key="1">
    <citation type="journal article" date="2019" name="Int. J. Syst. Evol. Microbiol.">
        <title>The Global Catalogue of Microorganisms (GCM) 10K type strain sequencing project: providing services to taxonomists for standard genome sequencing and annotation.</title>
        <authorList>
            <consortium name="The Broad Institute Genomics Platform"/>
            <consortium name="The Broad Institute Genome Sequencing Center for Infectious Disease"/>
            <person name="Wu L."/>
            <person name="Ma J."/>
        </authorList>
    </citation>
    <scope>NUCLEOTIDE SEQUENCE [LARGE SCALE GENOMIC DNA]</scope>
    <source>
        <strain evidence="3">JCM 13584</strain>
    </source>
</reference>
<dbReference type="Pfam" id="PF08818">
    <property type="entry name" value="DUF1801"/>
    <property type="match status" value="1"/>
</dbReference>
<name>A0ABP5CII2_9MICO</name>
<dbReference type="EMBL" id="BAAAMK010000010">
    <property type="protein sequence ID" value="GAA1964541.1"/>
    <property type="molecule type" value="Genomic_DNA"/>
</dbReference>
<dbReference type="Proteomes" id="UP001499954">
    <property type="component" value="Unassembled WGS sequence"/>
</dbReference>